<protein>
    <submittedName>
        <fullName evidence="3">Eukaryotic translation initiation factor 4G</fullName>
    </submittedName>
</protein>
<dbReference type="AlphaFoldDB" id="A0A438DQE4"/>
<dbReference type="Proteomes" id="UP000288805">
    <property type="component" value="Unassembled WGS sequence"/>
</dbReference>
<comment type="caution">
    <text evidence="3">The sequence shown here is derived from an EMBL/GenBank/DDBJ whole genome shotgun (WGS) entry which is preliminary data.</text>
</comment>
<keyword evidence="3" id="KW-0396">Initiation factor</keyword>
<dbReference type="InterPro" id="IPR026960">
    <property type="entry name" value="RVT-Znf"/>
</dbReference>
<dbReference type="EMBL" id="QGNW01001532">
    <property type="protein sequence ID" value="RVW37663.1"/>
    <property type="molecule type" value="Genomic_DNA"/>
</dbReference>
<accession>A0A438DQE4</accession>
<sequence>MGGFRGLPSPQVRGFGAQDVRLEDRQSYESRTPSVPLPHRSIGDDSITLGPQGGLARGMSIRGPPAMSSGPLGDISPGSGDSRRLTAGLNGYSSVPDRTTYSSREEIMPRYIPERFGGPSAYDQSSTQDRNLQYVNRDVRTPDRGFDRSLATSPPARAHGPAVSQNVPPEKVWPEERLRDMSIAAIKEFYSCMLMSTQWKAEKIGKDVSVGLAWLHCVGGDFEVEEIEEMAVELGCRVGSLPTVYLGLPLGAYHKAPSMWDEKGGLGLRKIILLNEALLGKWIWRFAIEKDNLWKVLLVKYGQEGLGWRTNEVRGTLEVGVWKEILKEANWCWDNIQFKVGKGTKIKFWTDHWCGNAALSQIFPQLFALAVHRNATVNEVWDSNFGQGGWNLGFSRDFNDWELDSIGDLLILLRDCRLSSEEDSVFWKDGGSGIFGVKDAYILLVAPNDFSFPKKSIWVDKVPTKAAFFAWEATWAKILTLDRLKKRGL</sequence>
<feature type="region of interest" description="Disordered" evidence="1">
    <location>
        <begin position="1"/>
        <end position="100"/>
    </location>
</feature>
<evidence type="ECO:0000313" key="3">
    <source>
        <dbReference type="EMBL" id="RVW37663.1"/>
    </source>
</evidence>
<feature type="domain" description="Reverse transcriptase zinc-binding" evidence="2">
    <location>
        <begin position="435"/>
        <end position="488"/>
    </location>
</feature>
<gene>
    <name evidence="3" type="primary">IF4G_0</name>
    <name evidence="3" type="ORF">CK203_116127</name>
</gene>
<feature type="compositionally biased region" description="Polar residues" evidence="1">
    <location>
        <begin position="91"/>
        <end position="100"/>
    </location>
</feature>
<evidence type="ECO:0000259" key="2">
    <source>
        <dbReference type="Pfam" id="PF13966"/>
    </source>
</evidence>
<reference evidence="3 4" key="1">
    <citation type="journal article" date="2018" name="PLoS Genet.">
        <title>Population sequencing reveals clonal diversity and ancestral inbreeding in the grapevine cultivar Chardonnay.</title>
        <authorList>
            <person name="Roach M.J."/>
            <person name="Johnson D.L."/>
            <person name="Bohlmann J."/>
            <person name="van Vuuren H.J."/>
            <person name="Jones S.J."/>
            <person name="Pretorius I.S."/>
            <person name="Schmidt S.A."/>
            <person name="Borneman A.R."/>
        </authorList>
    </citation>
    <scope>NUCLEOTIDE SEQUENCE [LARGE SCALE GENOMIC DNA]</scope>
    <source>
        <strain evidence="4">cv. Chardonnay</strain>
        <tissue evidence="3">Leaf</tissue>
    </source>
</reference>
<organism evidence="3 4">
    <name type="scientific">Vitis vinifera</name>
    <name type="common">Grape</name>
    <dbReference type="NCBI Taxonomy" id="29760"/>
    <lineage>
        <taxon>Eukaryota</taxon>
        <taxon>Viridiplantae</taxon>
        <taxon>Streptophyta</taxon>
        <taxon>Embryophyta</taxon>
        <taxon>Tracheophyta</taxon>
        <taxon>Spermatophyta</taxon>
        <taxon>Magnoliopsida</taxon>
        <taxon>eudicotyledons</taxon>
        <taxon>Gunneridae</taxon>
        <taxon>Pentapetalae</taxon>
        <taxon>rosids</taxon>
        <taxon>Vitales</taxon>
        <taxon>Vitaceae</taxon>
        <taxon>Viteae</taxon>
        <taxon>Vitis</taxon>
    </lineage>
</organism>
<feature type="region of interest" description="Disordered" evidence="1">
    <location>
        <begin position="141"/>
        <end position="168"/>
    </location>
</feature>
<name>A0A438DQE4_VITVI</name>
<dbReference type="PANTHER" id="PTHR36617:SF16">
    <property type="entry name" value="OS04G0516500 PROTEIN"/>
    <property type="match status" value="1"/>
</dbReference>
<keyword evidence="3" id="KW-0648">Protein biosynthesis</keyword>
<proteinExistence type="predicted"/>
<dbReference type="Pfam" id="PF13966">
    <property type="entry name" value="zf-RVT"/>
    <property type="match status" value="1"/>
</dbReference>
<evidence type="ECO:0000313" key="4">
    <source>
        <dbReference type="Proteomes" id="UP000288805"/>
    </source>
</evidence>
<dbReference type="GO" id="GO:0003743">
    <property type="term" value="F:translation initiation factor activity"/>
    <property type="evidence" value="ECO:0007669"/>
    <property type="project" value="UniProtKB-KW"/>
</dbReference>
<evidence type="ECO:0000256" key="1">
    <source>
        <dbReference type="SAM" id="MobiDB-lite"/>
    </source>
</evidence>
<dbReference type="PANTHER" id="PTHR36617">
    <property type="entry name" value="PROTEIN, PUTATIVE-RELATED"/>
    <property type="match status" value="1"/>
</dbReference>